<dbReference type="SUPFAM" id="SSF51445">
    <property type="entry name" value="(Trans)glycosidases"/>
    <property type="match status" value="1"/>
</dbReference>
<dbReference type="InterPro" id="IPR015883">
    <property type="entry name" value="Glyco_hydro_20_cat"/>
</dbReference>
<evidence type="ECO:0000256" key="1">
    <source>
        <dbReference type="ARBA" id="ARBA00001231"/>
    </source>
</evidence>
<dbReference type="PRINTS" id="PR00738">
    <property type="entry name" value="GLHYDRLASE20"/>
</dbReference>
<dbReference type="GO" id="GO:0030203">
    <property type="term" value="P:glycosaminoglycan metabolic process"/>
    <property type="evidence" value="ECO:0007669"/>
    <property type="project" value="TreeGrafter"/>
</dbReference>
<feature type="domain" description="Beta-hexosaminidase eukaryotic type N-terminal" evidence="11">
    <location>
        <begin position="151"/>
        <end position="211"/>
    </location>
</feature>
<comment type="catalytic activity">
    <reaction evidence="1">
        <text>Hydrolysis of terminal non-reducing N-acetyl-D-hexosamine residues in N-acetyl-beta-D-hexosaminides.</text>
        <dbReference type="EC" id="3.2.1.52"/>
    </reaction>
</comment>
<keyword evidence="9" id="KW-0812">Transmembrane</keyword>
<keyword evidence="7" id="KW-0326">Glycosidase</keyword>
<evidence type="ECO:0000256" key="6">
    <source>
        <dbReference type="ARBA" id="ARBA00023180"/>
    </source>
</evidence>
<dbReference type="InterPro" id="IPR017853">
    <property type="entry name" value="GH"/>
</dbReference>
<gene>
    <name evidence="12" type="ORF">RUM43_013273</name>
</gene>
<keyword evidence="5" id="KW-0378">Hydrolase</keyword>
<dbReference type="GO" id="GO:0005886">
    <property type="term" value="C:plasma membrane"/>
    <property type="evidence" value="ECO:0007669"/>
    <property type="project" value="TreeGrafter"/>
</dbReference>
<dbReference type="FunFam" id="3.20.20.80:FF:000063">
    <property type="entry name" value="Beta-hexosaminidase"/>
    <property type="match status" value="1"/>
</dbReference>
<dbReference type="Gene3D" id="3.20.20.80">
    <property type="entry name" value="Glycosidases"/>
    <property type="match status" value="1"/>
</dbReference>
<accession>A0AAN8S6Z6</accession>
<evidence type="ECO:0000313" key="12">
    <source>
        <dbReference type="EMBL" id="KAK6632506.1"/>
    </source>
</evidence>
<evidence type="ECO:0000256" key="8">
    <source>
        <dbReference type="PIRSR" id="PIRSR625705-1"/>
    </source>
</evidence>
<dbReference type="InterPro" id="IPR025705">
    <property type="entry name" value="Beta_hexosaminidase_sua/sub"/>
</dbReference>
<dbReference type="InterPro" id="IPR029018">
    <property type="entry name" value="Hex-like_dom2"/>
</dbReference>
<comment type="caution">
    <text evidence="12">The sequence shown here is derived from an EMBL/GenBank/DDBJ whole genome shotgun (WGS) entry which is preliminary data.</text>
</comment>
<dbReference type="InterPro" id="IPR029019">
    <property type="entry name" value="HEX_eukaryotic_N"/>
</dbReference>
<dbReference type="Gene3D" id="3.30.379.10">
    <property type="entry name" value="Chitobiase/beta-hexosaminidase domain 2-like"/>
    <property type="match status" value="1"/>
</dbReference>
<dbReference type="Pfam" id="PF00728">
    <property type="entry name" value="Glyco_hydro_20"/>
    <property type="match status" value="1"/>
</dbReference>
<dbReference type="GO" id="GO:0005975">
    <property type="term" value="P:carbohydrate metabolic process"/>
    <property type="evidence" value="ECO:0007669"/>
    <property type="project" value="InterPro"/>
</dbReference>
<evidence type="ECO:0000313" key="13">
    <source>
        <dbReference type="Proteomes" id="UP001372834"/>
    </source>
</evidence>
<evidence type="ECO:0000256" key="9">
    <source>
        <dbReference type="SAM" id="Phobius"/>
    </source>
</evidence>
<evidence type="ECO:0000256" key="3">
    <source>
        <dbReference type="ARBA" id="ARBA00012663"/>
    </source>
</evidence>
<dbReference type="CDD" id="cd06562">
    <property type="entry name" value="GH20_HexA_HexB-like"/>
    <property type="match status" value="1"/>
</dbReference>
<evidence type="ECO:0000256" key="7">
    <source>
        <dbReference type="ARBA" id="ARBA00023295"/>
    </source>
</evidence>
<keyword evidence="9" id="KW-0472">Membrane</keyword>
<keyword evidence="6" id="KW-0325">Glycoprotein</keyword>
<feature type="active site" description="Proton donor" evidence="8">
    <location>
        <position position="443"/>
    </location>
</feature>
<dbReference type="GO" id="GO:0016231">
    <property type="term" value="F:beta-N-acetylglucosaminidase activity"/>
    <property type="evidence" value="ECO:0007669"/>
    <property type="project" value="TreeGrafter"/>
</dbReference>
<dbReference type="Proteomes" id="UP001372834">
    <property type="component" value="Unassembled WGS sequence"/>
</dbReference>
<evidence type="ECO:0000256" key="4">
    <source>
        <dbReference type="ARBA" id="ARBA00022729"/>
    </source>
</evidence>
<proteinExistence type="inferred from homology"/>
<dbReference type="PANTHER" id="PTHR22600:SF26">
    <property type="entry name" value="BETA-N-ACETYLHEXOSAMINIDASE"/>
    <property type="match status" value="1"/>
</dbReference>
<sequence length="677" mass="78260">MAEDIGEKLNVNRVREQVFRLTQGLNETCVEMINLPSLTIFTLFIGVVTSFRTWTCWENKCIKEEIPTLENAVGIKECKVKCLQYGGMWPRPTGSFYLGNHSSEIEMARISFEKTELPRRVGNLLRKAEVRFLNRIMGNNPAVDLSSFGVLHGLNVKLEIYDPSLHLFSTGVDESYRLRITPPSDSNKVQASIEANTFFGLRHGLETLSQLIFYDDIHKVYKIISEAFIEDKPEFTHRGRRFYHFSFKLVALLIFFFWHPLVFGISFGSALGVTKCNAFFFHDTCAGIVVDTSRSYVTVPNIFKILHVMAMNKMNTFHWHITDSQSFPYVSSAYPELSTSGAYSSDKVYTGNDIKQIVEEGQSLGIRVVPEFDAPAHVGEGWNALGQDLTTCFKWQPWREFCVEPPCGQFDPTNERVYEILGTIFKEYVELFESDLFHMGGDEVNVNCWRSTPRIRQWMEKMNFSQSTAGYNKLWGLYQEKMLRKLKETKTDPHPQAVLWTSTLTEPDLIDEYLTPEDYIIQIWTSKTDNSIKSLIEKKFRVIFSNYDELYLDCGGPSWVGQQGQNWCSPFIGWQQVYQHSPYDIVKKFGFNMTNNVKNLILGSEAALWTEQIDDGNIHVRLWPRAAALAERLWSNPNETWTEAQFRMYHHRERVVQEVPAEVLQPEWCYQNDGFCD</sequence>
<evidence type="ECO:0000256" key="5">
    <source>
        <dbReference type="ARBA" id="ARBA00022801"/>
    </source>
</evidence>
<evidence type="ECO:0000256" key="2">
    <source>
        <dbReference type="ARBA" id="ARBA00006285"/>
    </source>
</evidence>
<feature type="transmembrane region" description="Helical" evidence="9">
    <location>
        <begin position="249"/>
        <end position="271"/>
    </location>
</feature>
<dbReference type="AlphaFoldDB" id="A0AAN8S6Z6"/>
<dbReference type="PANTHER" id="PTHR22600">
    <property type="entry name" value="BETA-HEXOSAMINIDASE"/>
    <property type="match status" value="1"/>
</dbReference>
<comment type="similarity">
    <text evidence="2">Belongs to the glycosyl hydrolase 20 family.</text>
</comment>
<organism evidence="12 13">
    <name type="scientific">Polyplax serrata</name>
    <name type="common">Common mouse louse</name>
    <dbReference type="NCBI Taxonomy" id="468196"/>
    <lineage>
        <taxon>Eukaryota</taxon>
        <taxon>Metazoa</taxon>
        <taxon>Ecdysozoa</taxon>
        <taxon>Arthropoda</taxon>
        <taxon>Hexapoda</taxon>
        <taxon>Insecta</taxon>
        <taxon>Pterygota</taxon>
        <taxon>Neoptera</taxon>
        <taxon>Paraneoptera</taxon>
        <taxon>Psocodea</taxon>
        <taxon>Troctomorpha</taxon>
        <taxon>Phthiraptera</taxon>
        <taxon>Anoplura</taxon>
        <taxon>Polyplacidae</taxon>
        <taxon>Polyplax</taxon>
    </lineage>
</organism>
<evidence type="ECO:0000259" key="10">
    <source>
        <dbReference type="Pfam" id="PF00728"/>
    </source>
</evidence>
<dbReference type="SUPFAM" id="SSF55545">
    <property type="entry name" value="beta-N-acetylhexosaminidase-like domain"/>
    <property type="match status" value="1"/>
</dbReference>
<dbReference type="Pfam" id="PF14845">
    <property type="entry name" value="Glycohydro_20b2"/>
    <property type="match status" value="1"/>
</dbReference>
<protein>
    <recommendedName>
        <fullName evidence="3">beta-N-acetylhexosaminidase</fullName>
        <ecNumber evidence="3">3.2.1.52</ecNumber>
    </recommendedName>
</protein>
<keyword evidence="4" id="KW-0732">Signal</keyword>
<name>A0AAN8S6Z6_POLSC</name>
<reference evidence="12 13" key="1">
    <citation type="submission" date="2023-10" db="EMBL/GenBank/DDBJ databases">
        <title>Genomes of two closely related lineages of the louse Polyplax serrata with different host specificities.</title>
        <authorList>
            <person name="Martinu J."/>
            <person name="Tarabai H."/>
            <person name="Stefka J."/>
            <person name="Hypsa V."/>
        </authorList>
    </citation>
    <scope>NUCLEOTIDE SEQUENCE [LARGE SCALE GENOMIC DNA]</scope>
    <source>
        <strain evidence="12">HR10_N</strain>
    </source>
</reference>
<dbReference type="EMBL" id="JAWJWE010000007">
    <property type="protein sequence ID" value="KAK6632506.1"/>
    <property type="molecule type" value="Genomic_DNA"/>
</dbReference>
<evidence type="ECO:0000259" key="11">
    <source>
        <dbReference type="Pfam" id="PF14845"/>
    </source>
</evidence>
<dbReference type="EC" id="3.2.1.52" evidence="3"/>
<feature type="domain" description="Glycoside hydrolase family 20 catalytic" evidence="10">
    <location>
        <begin position="287"/>
        <end position="636"/>
    </location>
</feature>
<keyword evidence="9" id="KW-1133">Transmembrane helix</keyword>